<feature type="compositionally biased region" description="Low complexity" evidence="1">
    <location>
        <begin position="586"/>
        <end position="608"/>
    </location>
</feature>
<feature type="compositionally biased region" description="Polar residues" evidence="1">
    <location>
        <begin position="39"/>
        <end position="49"/>
    </location>
</feature>
<dbReference type="InterPro" id="IPR036443">
    <property type="entry name" value="Znf_RanBP2_sf"/>
</dbReference>
<keyword evidence="3" id="KW-1185">Reference proteome</keyword>
<sequence length="774" mass="82588">MESNQTSVSSSNRSIDQVLEKIRRGMRAARIGGWVDGNDSGSEIENPSSPAFDPSPETHKLPINPSVQRHPLPQPKPRIYNRLSDGEDDPQAFLAQSAQSSDSRSVAHPSTSALVVDLPRSASADLSSLSILHPHPHPHPQLLSLSPGFGTPTSAHDPHMPLTPCSGIYPLPTFKTTGGSLGSSPYVRHHFKWEFLENPISVSSLDSSSQSNNPQPPQPRFLESSSSSTTTQTHFETSSSNVESDSPSTRDVPTKIFNRQSWKDNSSQSSTGMNTTTTRNPINSSISSSPSSSSSQSYSSSDLSQSDFKINSSNILLSSHSSPSPSPSPNPTHNSIQSMPRDFSNSRVSLLDHSNQLSSVQFSLPPPAPIRLTAPDGDPSVRLNCSTPARPTNQFSRLPGLDHTPMATAVGSETHYSKLEKVFLESRDKEAIRARIMKPQPLSSAIVAPQHSSNQSGHNSIPFVTPPNLSLSSQVDPSLSNSLPPATQHMRLSINQTRPGHTHSSNQAVSPIRLTSATYPSGNQYAPAVFYSSNPHGSRSSSSSNVTYNQPQSLISPSSSGDRSPISRFTPNTPISPSKFGYTGMINPSSISHSNPSPQSHSSASQSVISNYSSAPTTATVTKAPFVPVIVPVIPGIGNSVSTPLPGQVQPEEVRKSAKTQPPVVNTGNSGAMIPQPGDWMCMCGFVNWRRRKVCMRCFPFADGNDSVGAMMAINAQRAALLAAGIPIPKDFPTSANNLSSPSDSVFQSSKVSNTQDTLSPSSNSMIGLGQIFS</sequence>
<dbReference type="Proteomes" id="UP001153365">
    <property type="component" value="Unassembled WGS sequence"/>
</dbReference>
<dbReference type="Gene3D" id="4.10.1060.10">
    <property type="entry name" value="Zinc finger, RanBP2-type"/>
    <property type="match status" value="1"/>
</dbReference>
<gene>
    <name evidence="2" type="ORF">PPACK8108_LOCUS7839</name>
</gene>
<reference evidence="2" key="1">
    <citation type="submission" date="2022-06" db="EMBL/GenBank/DDBJ databases">
        <authorList>
            <consortium name="SYNGENTA / RWTH Aachen University"/>
        </authorList>
    </citation>
    <scope>NUCLEOTIDE SEQUENCE</scope>
</reference>
<feature type="region of interest" description="Disordered" evidence="1">
    <location>
        <begin position="735"/>
        <end position="774"/>
    </location>
</feature>
<feature type="compositionally biased region" description="Low complexity" evidence="1">
    <location>
        <begin position="553"/>
        <end position="568"/>
    </location>
</feature>
<feature type="compositionally biased region" description="Polar residues" evidence="1">
    <location>
        <begin position="735"/>
        <end position="766"/>
    </location>
</feature>
<evidence type="ECO:0000256" key="1">
    <source>
        <dbReference type="SAM" id="MobiDB-lite"/>
    </source>
</evidence>
<evidence type="ECO:0000313" key="2">
    <source>
        <dbReference type="EMBL" id="CAH7672981.1"/>
    </source>
</evidence>
<feature type="compositionally biased region" description="Polar residues" evidence="1">
    <location>
        <begin position="241"/>
        <end position="283"/>
    </location>
</feature>
<organism evidence="2 3">
    <name type="scientific">Phakopsora pachyrhizi</name>
    <name type="common">Asian soybean rust disease fungus</name>
    <dbReference type="NCBI Taxonomy" id="170000"/>
    <lineage>
        <taxon>Eukaryota</taxon>
        <taxon>Fungi</taxon>
        <taxon>Dikarya</taxon>
        <taxon>Basidiomycota</taxon>
        <taxon>Pucciniomycotina</taxon>
        <taxon>Pucciniomycetes</taxon>
        <taxon>Pucciniales</taxon>
        <taxon>Phakopsoraceae</taxon>
        <taxon>Phakopsora</taxon>
    </lineage>
</organism>
<feature type="region of interest" description="Disordered" evidence="1">
    <location>
        <begin position="32"/>
        <end position="88"/>
    </location>
</feature>
<dbReference type="SUPFAM" id="SSF90209">
    <property type="entry name" value="Ran binding protein zinc finger-like"/>
    <property type="match status" value="1"/>
</dbReference>
<name>A0AAV0AWC3_PHAPC</name>
<evidence type="ECO:0000313" key="3">
    <source>
        <dbReference type="Proteomes" id="UP001153365"/>
    </source>
</evidence>
<protein>
    <recommendedName>
        <fullName evidence="4">RanBP2-type domain-containing protein</fullName>
    </recommendedName>
</protein>
<proteinExistence type="predicted"/>
<feature type="region of interest" description="Disordered" evidence="1">
    <location>
        <begin position="359"/>
        <end position="382"/>
    </location>
</feature>
<feature type="compositionally biased region" description="Low complexity" evidence="1">
    <location>
        <begin position="203"/>
        <end position="213"/>
    </location>
</feature>
<evidence type="ECO:0008006" key="4">
    <source>
        <dbReference type="Google" id="ProtNLM"/>
    </source>
</evidence>
<dbReference type="EMBL" id="CALTRL010001553">
    <property type="protein sequence ID" value="CAH7672981.1"/>
    <property type="molecule type" value="Genomic_DNA"/>
</dbReference>
<feature type="region of interest" description="Disordered" evidence="1">
    <location>
        <begin position="534"/>
        <end position="608"/>
    </location>
</feature>
<feature type="compositionally biased region" description="Low complexity" evidence="1">
    <location>
        <begin position="224"/>
        <end position="240"/>
    </location>
</feature>
<comment type="caution">
    <text evidence="2">The sequence shown here is derived from an EMBL/GenBank/DDBJ whole genome shotgun (WGS) entry which is preliminary data.</text>
</comment>
<accession>A0AAV0AWC3</accession>
<feature type="compositionally biased region" description="Low complexity" evidence="1">
    <location>
        <begin position="534"/>
        <end position="544"/>
    </location>
</feature>
<feature type="region of interest" description="Disordered" evidence="1">
    <location>
        <begin position="203"/>
        <end position="341"/>
    </location>
</feature>
<feature type="compositionally biased region" description="Low complexity" evidence="1">
    <location>
        <begin position="284"/>
        <end position="323"/>
    </location>
</feature>
<feature type="non-terminal residue" evidence="2">
    <location>
        <position position="774"/>
    </location>
</feature>
<dbReference type="AlphaFoldDB" id="A0AAV0AWC3"/>